<evidence type="ECO:0000313" key="2">
    <source>
        <dbReference type="EMBL" id="GLQ86411.1"/>
    </source>
</evidence>
<feature type="region of interest" description="Disordered" evidence="1">
    <location>
        <begin position="56"/>
        <end position="85"/>
    </location>
</feature>
<dbReference type="AlphaFoldDB" id="A0AA37SK00"/>
<name>A0AA37SK00_9PROT</name>
<organism evidence="2 3">
    <name type="scientific">Gluconobacter sphaericus NBRC 12467</name>
    <dbReference type="NCBI Taxonomy" id="1307951"/>
    <lineage>
        <taxon>Bacteria</taxon>
        <taxon>Pseudomonadati</taxon>
        <taxon>Pseudomonadota</taxon>
        <taxon>Alphaproteobacteria</taxon>
        <taxon>Acetobacterales</taxon>
        <taxon>Acetobacteraceae</taxon>
        <taxon>Gluconobacter</taxon>
    </lineage>
</organism>
<reference evidence="3" key="1">
    <citation type="journal article" date="2019" name="Int. J. Syst. Evol. Microbiol.">
        <title>The Global Catalogue of Microorganisms (GCM) 10K type strain sequencing project: providing services to taxonomists for standard genome sequencing and annotation.</title>
        <authorList>
            <consortium name="The Broad Institute Genomics Platform"/>
            <consortium name="The Broad Institute Genome Sequencing Center for Infectious Disease"/>
            <person name="Wu L."/>
            <person name="Ma J."/>
        </authorList>
    </citation>
    <scope>NUCLEOTIDE SEQUENCE [LARGE SCALE GENOMIC DNA]</scope>
    <source>
        <strain evidence="3">NBRC 12467</strain>
    </source>
</reference>
<keyword evidence="3" id="KW-1185">Reference proteome</keyword>
<proteinExistence type="predicted"/>
<evidence type="ECO:0000256" key="1">
    <source>
        <dbReference type="SAM" id="MobiDB-lite"/>
    </source>
</evidence>
<accession>A0AA37SK00</accession>
<gene>
    <name evidence="2" type="ORF">GCM10007872_33260</name>
</gene>
<sequence length="85" mass="9034">MSTADVETFTTEGSSLFARSAKLGSTERGAGVGAEDGWLEVGGALWAKTGLTLQPPAKDKAIPETARQAARREPKRASRFFIPAR</sequence>
<comment type="caution">
    <text evidence="2">The sequence shown here is derived from an EMBL/GenBank/DDBJ whole genome shotgun (WGS) entry which is preliminary data.</text>
</comment>
<evidence type="ECO:0000313" key="3">
    <source>
        <dbReference type="Proteomes" id="UP001156708"/>
    </source>
</evidence>
<protein>
    <submittedName>
        <fullName evidence="2">Uncharacterized protein</fullName>
    </submittedName>
</protein>
<dbReference type="Proteomes" id="UP001156708">
    <property type="component" value="Unassembled WGS sequence"/>
</dbReference>
<dbReference type="EMBL" id="BSNZ01000063">
    <property type="protein sequence ID" value="GLQ86411.1"/>
    <property type="molecule type" value="Genomic_DNA"/>
</dbReference>